<dbReference type="EMBL" id="ASHM01093759">
    <property type="protein sequence ID" value="PNX64736.1"/>
    <property type="molecule type" value="Genomic_DNA"/>
</dbReference>
<proteinExistence type="predicted"/>
<protein>
    <submittedName>
        <fullName evidence="2">Uncharacterized protein</fullName>
    </submittedName>
</protein>
<feature type="compositionally biased region" description="Basic and acidic residues" evidence="1">
    <location>
        <begin position="25"/>
        <end position="35"/>
    </location>
</feature>
<dbReference type="AlphaFoldDB" id="A0A2K3KEM3"/>
<sequence length="53" mass="6102">MTKNNSNGIARNKDTQWKQSMSRSGWKDTQDKSEEMNGDWPLLLAKIWGSCEV</sequence>
<gene>
    <name evidence="2" type="ORF">L195_g054170</name>
</gene>
<organism evidence="2 3">
    <name type="scientific">Trifolium pratense</name>
    <name type="common">Red clover</name>
    <dbReference type="NCBI Taxonomy" id="57577"/>
    <lineage>
        <taxon>Eukaryota</taxon>
        <taxon>Viridiplantae</taxon>
        <taxon>Streptophyta</taxon>
        <taxon>Embryophyta</taxon>
        <taxon>Tracheophyta</taxon>
        <taxon>Spermatophyta</taxon>
        <taxon>Magnoliopsida</taxon>
        <taxon>eudicotyledons</taxon>
        <taxon>Gunneridae</taxon>
        <taxon>Pentapetalae</taxon>
        <taxon>rosids</taxon>
        <taxon>fabids</taxon>
        <taxon>Fabales</taxon>
        <taxon>Fabaceae</taxon>
        <taxon>Papilionoideae</taxon>
        <taxon>50 kb inversion clade</taxon>
        <taxon>NPAAA clade</taxon>
        <taxon>Hologalegina</taxon>
        <taxon>IRL clade</taxon>
        <taxon>Trifolieae</taxon>
        <taxon>Trifolium</taxon>
    </lineage>
</organism>
<evidence type="ECO:0000313" key="2">
    <source>
        <dbReference type="EMBL" id="PNX64736.1"/>
    </source>
</evidence>
<reference evidence="2 3" key="2">
    <citation type="journal article" date="2017" name="Front. Plant Sci.">
        <title>Gene Classification and Mining of Molecular Markers Useful in Red Clover (Trifolium pratense) Breeding.</title>
        <authorList>
            <person name="Istvanek J."/>
            <person name="Dluhosova J."/>
            <person name="Dluhos P."/>
            <person name="Patkova L."/>
            <person name="Nedelnik J."/>
            <person name="Repkova J."/>
        </authorList>
    </citation>
    <scope>NUCLEOTIDE SEQUENCE [LARGE SCALE GENOMIC DNA]</scope>
    <source>
        <strain evidence="3">cv. Tatra</strain>
        <tissue evidence="2">Young leaves</tissue>
    </source>
</reference>
<evidence type="ECO:0000313" key="3">
    <source>
        <dbReference type="Proteomes" id="UP000236291"/>
    </source>
</evidence>
<evidence type="ECO:0000256" key="1">
    <source>
        <dbReference type="SAM" id="MobiDB-lite"/>
    </source>
</evidence>
<comment type="caution">
    <text evidence="2">The sequence shown here is derived from an EMBL/GenBank/DDBJ whole genome shotgun (WGS) entry which is preliminary data.</text>
</comment>
<feature type="region of interest" description="Disordered" evidence="1">
    <location>
        <begin position="1"/>
        <end position="35"/>
    </location>
</feature>
<dbReference type="Proteomes" id="UP000236291">
    <property type="component" value="Unassembled WGS sequence"/>
</dbReference>
<name>A0A2K3KEM3_TRIPR</name>
<accession>A0A2K3KEM3</accession>
<reference evidence="2 3" key="1">
    <citation type="journal article" date="2014" name="Am. J. Bot.">
        <title>Genome assembly and annotation for red clover (Trifolium pratense; Fabaceae).</title>
        <authorList>
            <person name="Istvanek J."/>
            <person name="Jaros M."/>
            <person name="Krenek A."/>
            <person name="Repkova J."/>
        </authorList>
    </citation>
    <scope>NUCLEOTIDE SEQUENCE [LARGE SCALE GENOMIC DNA]</scope>
    <source>
        <strain evidence="3">cv. Tatra</strain>
        <tissue evidence="2">Young leaves</tissue>
    </source>
</reference>